<evidence type="ECO:0000313" key="10">
    <source>
        <dbReference type="Proteomes" id="UP000198534"/>
    </source>
</evidence>
<gene>
    <name evidence="9" type="ORF">SAMN05444487_11722</name>
</gene>
<dbReference type="InterPro" id="IPR009003">
    <property type="entry name" value="Peptidase_S1_PA"/>
</dbReference>
<evidence type="ECO:0000259" key="8">
    <source>
        <dbReference type="Pfam" id="PF00089"/>
    </source>
</evidence>
<sequence>MVSNEGTITAPTKPSSNSRKRDGATTSSYKGTGETVTKQPSTVTKRAEVKNNLPFIGVKSIIGSDDRVRVNRTTSFPYSAIVQISSDIGDCTGWFINADTIVTAGHCVYNIDTDKWATGATITPGRDRNNAPFGTVKSKSFHSVEGWITNKDTNYDYAAIKINSDIGNKTGWFGLNWKTVTRIGSGETMSGYPRDKDYGTQWRQSDKIRQVNDKKLYYTNDTNGQSGSPVYQKNNHSIAIHTDGGNPYNQGIRINEDVFNNLMYWKDH</sequence>
<dbReference type="STRING" id="1048340.SAMN05444487_11722"/>
<dbReference type="InterPro" id="IPR018114">
    <property type="entry name" value="TRYPSIN_HIS"/>
</dbReference>
<dbReference type="Pfam" id="PF00089">
    <property type="entry name" value="Trypsin"/>
    <property type="match status" value="1"/>
</dbReference>
<evidence type="ECO:0000256" key="6">
    <source>
        <dbReference type="RuleBase" id="RU004296"/>
    </source>
</evidence>
<dbReference type="AlphaFoldDB" id="A0A1H3BJ80"/>
<dbReference type="InterPro" id="IPR050966">
    <property type="entry name" value="Glutamyl_endopeptidase"/>
</dbReference>
<feature type="compositionally biased region" description="Polar residues" evidence="7">
    <location>
        <begin position="1"/>
        <end position="17"/>
    </location>
</feature>
<dbReference type="InterPro" id="IPR008256">
    <property type="entry name" value="Peptidase_S1B"/>
</dbReference>
<evidence type="ECO:0000256" key="1">
    <source>
        <dbReference type="ARBA" id="ARBA00008764"/>
    </source>
</evidence>
<feature type="compositionally biased region" description="Polar residues" evidence="7">
    <location>
        <begin position="24"/>
        <end position="44"/>
    </location>
</feature>
<proteinExistence type="inferred from homology"/>
<keyword evidence="10" id="KW-1185">Reference proteome</keyword>
<comment type="similarity">
    <text evidence="1 6">Belongs to the peptidase S1B family.</text>
</comment>
<dbReference type="InterPro" id="IPR001254">
    <property type="entry name" value="Trypsin_dom"/>
</dbReference>
<dbReference type="PANTHER" id="PTHR15462">
    <property type="entry name" value="SERINE PROTEASE"/>
    <property type="match status" value="1"/>
</dbReference>
<evidence type="ECO:0000256" key="5">
    <source>
        <dbReference type="ARBA" id="ARBA00022825"/>
    </source>
</evidence>
<keyword evidence="4 6" id="KW-0378">Hydrolase</keyword>
<dbReference type="PANTHER" id="PTHR15462:SF8">
    <property type="entry name" value="SERINE PROTEASE"/>
    <property type="match status" value="1"/>
</dbReference>
<evidence type="ECO:0000256" key="3">
    <source>
        <dbReference type="ARBA" id="ARBA00022729"/>
    </source>
</evidence>
<dbReference type="PROSITE" id="PS00134">
    <property type="entry name" value="TRYPSIN_HIS"/>
    <property type="match status" value="1"/>
</dbReference>
<keyword evidence="5 6" id="KW-0720">Serine protease</keyword>
<keyword evidence="2 6" id="KW-0645">Protease</keyword>
<evidence type="ECO:0000256" key="2">
    <source>
        <dbReference type="ARBA" id="ARBA00022670"/>
    </source>
</evidence>
<keyword evidence="3" id="KW-0732">Signal</keyword>
<protein>
    <recommendedName>
        <fullName evidence="6">Serine protease</fullName>
        <ecNumber evidence="6">3.4.21.-</ecNumber>
    </recommendedName>
</protein>
<name>A0A1H3BJ80_9BACL</name>
<feature type="region of interest" description="Disordered" evidence="7">
    <location>
        <begin position="1"/>
        <end position="44"/>
    </location>
</feature>
<evidence type="ECO:0000256" key="4">
    <source>
        <dbReference type="ARBA" id="ARBA00022801"/>
    </source>
</evidence>
<dbReference type="GO" id="GO:0006508">
    <property type="term" value="P:proteolysis"/>
    <property type="evidence" value="ECO:0007669"/>
    <property type="project" value="UniProtKB-KW"/>
</dbReference>
<dbReference type="PRINTS" id="PR00839">
    <property type="entry name" value="V8PROTEASE"/>
</dbReference>
<dbReference type="EMBL" id="FNNQ01000017">
    <property type="protein sequence ID" value="SDX41983.1"/>
    <property type="molecule type" value="Genomic_DNA"/>
</dbReference>
<dbReference type="GO" id="GO:0004252">
    <property type="term" value="F:serine-type endopeptidase activity"/>
    <property type="evidence" value="ECO:0007669"/>
    <property type="project" value="InterPro"/>
</dbReference>
<evidence type="ECO:0000256" key="7">
    <source>
        <dbReference type="SAM" id="MobiDB-lite"/>
    </source>
</evidence>
<dbReference type="EC" id="3.4.21.-" evidence="6"/>
<organism evidence="9 10">
    <name type="scientific">Marininema mesophilum</name>
    <dbReference type="NCBI Taxonomy" id="1048340"/>
    <lineage>
        <taxon>Bacteria</taxon>
        <taxon>Bacillati</taxon>
        <taxon>Bacillota</taxon>
        <taxon>Bacilli</taxon>
        <taxon>Bacillales</taxon>
        <taxon>Thermoactinomycetaceae</taxon>
        <taxon>Marininema</taxon>
    </lineage>
</organism>
<reference evidence="9 10" key="1">
    <citation type="submission" date="2016-10" db="EMBL/GenBank/DDBJ databases">
        <authorList>
            <person name="de Groot N.N."/>
        </authorList>
    </citation>
    <scope>NUCLEOTIDE SEQUENCE [LARGE SCALE GENOMIC DNA]</scope>
    <source>
        <strain evidence="9 10">DSM 45610</strain>
    </source>
</reference>
<dbReference type="Gene3D" id="2.40.10.10">
    <property type="entry name" value="Trypsin-like serine proteases"/>
    <property type="match status" value="2"/>
</dbReference>
<dbReference type="Proteomes" id="UP000198534">
    <property type="component" value="Unassembled WGS sequence"/>
</dbReference>
<feature type="domain" description="Peptidase S1" evidence="8">
    <location>
        <begin position="72"/>
        <end position="244"/>
    </location>
</feature>
<dbReference type="PROSITE" id="PS00672">
    <property type="entry name" value="V8_HIS"/>
    <property type="match status" value="1"/>
</dbReference>
<dbReference type="SUPFAM" id="SSF50494">
    <property type="entry name" value="Trypsin-like serine proteases"/>
    <property type="match status" value="1"/>
</dbReference>
<dbReference type="InterPro" id="IPR028301">
    <property type="entry name" value="V8_his_AS"/>
</dbReference>
<accession>A0A1H3BJ80</accession>
<dbReference type="InterPro" id="IPR043504">
    <property type="entry name" value="Peptidase_S1_PA_chymotrypsin"/>
</dbReference>
<evidence type="ECO:0000313" key="9">
    <source>
        <dbReference type="EMBL" id="SDX41983.1"/>
    </source>
</evidence>